<dbReference type="GeneID" id="85361432"/>
<keyword evidence="2" id="KW-0472">Membrane</keyword>
<evidence type="ECO:0000256" key="2">
    <source>
        <dbReference type="SAM" id="Phobius"/>
    </source>
</evidence>
<comment type="caution">
    <text evidence="3">The sequence shown here is derived from an EMBL/GenBank/DDBJ whole genome shotgun (WGS) entry which is preliminary data.</text>
</comment>
<feature type="region of interest" description="Disordered" evidence="1">
    <location>
        <begin position="1"/>
        <end position="50"/>
    </location>
</feature>
<name>A0AA39K123_ARMTA</name>
<dbReference type="AlphaFoldDB" id="A0AA39K123"/>
<evidence type="ECO:0000256" key="1">
    <source>
        <dbReference type="SAM" id="MobiDB-lite"/>
    </source>
</evidence>
<sequence length="238" mass="25503">MTSIVGSSTLPPSPSSTFSDFDDPIPTFTRGPGRNGGGRNGDNNGPSGNQGGGTSASVYLYTFLGVLLLLLAISAAIVTRAIIRRRRQRRMMEEAIRNGTWVSPNGKPSKPVLYETAMNNVGNEHHDWEACKPFAVSYIQEVPPPTPPQQEVSLRARILALIKGSPPADSRVTRTVSTAGPLHVSMLIAMPSPKSGEKEGQIPHIELGTAEVLVVHPSDNPNPLTPSNARRKAVEEKV</sequence>
<feature type="region of interest" description="Disordered" evidence="1">
    <location>
        <begin position="217"/>
        <end position="238"/>
    </location>
</feature>
<keyword evidence="2" id="KW-1133">Transmembrane helix</keyword>
<keyword evidence="2" id="KW-0812">Transmembrane</keyword>
<gene>
    <name evidence="3" type="ORF">EV420DRAFT_1646268</name>
</gene>
<dbReference type="Proteomes" id="UP001175211">
    <property type="component" value="Unassembled WGS sequence"/>
</dbReference>
<feature type="compositionally biased region" description="Polar residues" evidence="1">
    <location>
        <begin position="219"/>
        <end position="228"/>
    </location>
</feature>
<protein>
    <submittedName>
        <fullName evidence="3">Uncharacterized protein</fullName>
    </submittedName>
</protein>
<reference evidence="3" key="1">
    <citation type="submission" date="2023-06" db="EMBL/GenBank/DDBJ databases">
        <authorList>
            <consortium name="Lawrence Berkeley National Laboratory"/>
            <person name="Ahrendt S."/>
            <person name="Sahu N."/>
            <person name="Indic B."/>
            <person name="Wong-Bajracharya J."/>
            <person name="Merenyi Z."/>
            <person name="Ke H.-M."/>
            <person name="Monk M."/>
            <person name="Kocsube S."/>
            <person name="Drula E."/>
            <person name="Lipzen A."/>
            <person name="Balint B."/>
            <person name="Henrissat B."/>
            <person name="Andreopoulos B."/>
            <person name="Martin F.M."/>
            <person name="Harder C.B."/>
            <person name="Rigling D."/>
            <person name="Ford K.L."/>
            <person name="Foster G.D."/>
            <person name="Pangilinan J."/>
            <person name="Papanicolaou A."/>
            <person name="Barry K."/>
            <person name="LaButti K."/>
            <person name="Viragh M."/>
            <person name="Koriabine M."/>
            <person name="Yan M."/>
            <person name="Riley R."/>
            <person name="Champramary S."/>
            <person name="Plett K.L."/>
            <person name="Tsai I.J."/>
            <person name="Slot J."/>
            <person name="Sipos G."/>
            <person name="Plett J."/>
            <person name="Nagy L.G."/>
            <person name="Grigoriev I.V."/>
        </authorList>
    </citation>
    <scope>NUCLEOTIDE SEQUENCE</scope>
    <source>
        <strain evidence="3">CCBAS 213</strain>
    </source>
</reference>
<evidence type="ECO:0000313" key="4">
    <source>
        <dbReference type="Proteomes" id="UP001175211"/>
    </source>
</evidence>
<dbReference type="EMBL" id="JAUEPS010000034">
    <property type="protein sequence ID" value="KAK0451194.1"/>
    <property type="molecule type" value="Genomic_DNA"/>
</dbReference>
<dbReference type="RefSeq" id="XP_060327531.1">
    <property type="nucleotide sequence ID" value="XM_060477884.1"/>
</dbReference>
<organism evidence="3 4">
    <name type="scientific">Armillaria tabescens</name>
    <name type="common">Ringless honey mushroom</name>
    <name type="synonym">Agaricus tabescens</name>
    <dbReference type="NCBI Taxonomy" id="1929756"/>
    <lineage>
        <taxon>Eukaryota</taxon>
        <taxon>Fungi</taxon>
        <taxon>Dikarya</taxon>
        <taxon>Basidiomycota</taxon>
        <taxon>Agaricomycotina</taxon>
        <taxon>Agaricomycetes</taxon>
        <taxon>Agaricomycetidae</taxon>
        <taxon>Agaricales</taxon>
        <taxon>Marasmiineae</taxon>
        <taxon>Physalacriaceae</taxon>
        <taxon>Desarmillaria</taxon>
    </lineage>
</organism>
<proteinExistence type="predicted"/>
<feature type="compositionally biased region" description="Low complexity" evidence="1">
    <location>
        <begin position="7"/>
        <end position="19"/>
    </location>
</feature>
<evidence type="ECO:0000313" key="3">
    <source>
        <dbReference type="EMBL" id="KAK0451194.1"/>
    </source>
</evidence>
<feature type="transmembrane region" description="Helical" evidence="2">
    <location>
        <begin position="58"/>
        <end position="83"/>
    </location>
</feature>
<keyword evidence="4" id="KW-1185">Reference proteome</keyword>
<accession>A0AA39K123</accession>